<evidence type="ECO:0000256" key="1">
    <source>
        <dbReference type="SAM" id="SignalP"/>
    </source>
</evidence>
<organism evidence="2 3">
    <name type="scientific">Thalassotalea euphylliae</name>
    <dbReference type="NCBI Taxonomy" id="1655234"/>
    <lineage>
        <taxon>Bacteria</taxon>
        <taxon>Pseudomonadati</taxon>
        <taxon>Pseudomonadota</taxon>
        <taxon>Gammaproteobacteria</taxon>
        <taxon>Alteromonadales</taxon>
        <taxon>Colwelliaceae</taxon>
        <taxon>Thalassotalea</taxon>
    </lineage>
</organism>
<accession>A0A3E0TM64</accession>
<dbReference type="AlphaFoldDB" id="A0A3E0TM64"/>
<name>A0A3E0TM64_9GAMM</name>
<evidence type="ECO:0008006" key="4">
    <source>
        <dbReference type="Google" id="ProtNLM"/>
    </source>
</evidence>
<dbReference type="EMBL" id="QUOU01000001">
    <property type="protein sequence ID" value="REL25483.1"/>
    <property type="molecule type" value="Genomic_DNA"/>
</dbReference>
<feature type="signal peptide" evidence="1">
    <location>
        <begin position="1"/>
        <end position="22"/>
    </location>
</feature>
<feature type="chain" id="PRO_5017831769" description="DUF3300 domain-containing protein" evidence="1">
    <location>
        <begin position="23"/>
        <end position="146"/>
    </location>
</feature>
<comment type="caution">
    <text evidence="2">The sequence shown here is derived from an EMBL/GenBank/DDBJ whole genome shotgun (WGS) entry which is preliminary data.</text>
</comment>
<sequence length="146" mass="16366">MMRVIGKVILLIALCWSFNGIAGDHQLSEHQLTKPQLLASNTQTSRFSQAEQQQVITALSQLIKQHYPDKVIANELVLALKGLSWQPSYRMPNSRDELVDLLRHTLTSVSQDSFLNLGLEAKQSLVRLTSSQAERVTKAQSRALNN</sequence>
<evidence type="ECO:0000313" key="3">
    <source>
        <dbReference type="Proteomes" id="UP000256478"/>
    </source>
</evidence>
<gene>
    <name evidence="2" type="ORF">DXX93_02240</name>
</gene>
<dbReference type="RefSeq" id="WP_116006614.1">
    <property type="nucleotide sequence ID" value="NZ_QUOU01000001.1"/>
</dbReference>
<evidence type="ECO:0000313" key="2">
    <source>
        <dbReference type="EMBL" id="REL25483.1"/>
    </source>
</evidence>
<proteinExistence type="predicted"/>
<keyword evidence="1" id="KW-0732">Signal</keyword>
<dbReference type="Proteomes" id="UP000256478">
    <property type="component" value="Unassembled WGS sequence"/>
</dbReference>
<protein>
    <recommendedName>
        <fullName evidence="4">DUF3300 domain-containing protein</fullName>
    </recommendedName>
</protein>
<reference evidence="2 3" key="1">
    <citation type="submission" date="2018-08" db="EMBL/GenBank/DDBJ databases">
        <title>Thalassotalea euphylliae genome.</title>
        <authorList>
            <person name="Summers S."/>
            <person name="Rice S.A."/>
            <person name="Freckelton M.L."/>
            <person name="Nedved B.T."/>
            <person name="Hadfield M.G."/>
        </authorList>
    </citation>
    <scope>NUCLEOTIDE SEQUENCE [LARGE SCALE GENOMIC DNA]</scope>
    <source>
        <strain evidence="2 3">H1</strain>
    </source>
</reference>